<feature type="compositionally biased region" description="Polar residues" evidence="1">
    <location>
        <begin position="9"/>
        <end position="21"/>
    </location>
</feature>
<evidence type="ECO:0000313" key="2">
    <source>
        <dbReference type="EMBL" id="KAG5183755.1"/>
    </source>
</evidence>
<protein>
    <submittedName>
        <fullName evidence="2">Uncharacterized protein</fullName>
    </submittedName>
</protein>
<sequence>MADAADGHSSGTDAGNDSDSGGDQADFVAQAIAAAEEARSRAAAASAAARVRAAAAAAAAEEAKQVRDTACGIRFHSELMQMVAHLCWKRPVQGRSQAAVVAPPRRMRQPLARQSKGQAGVALGCHHMGYTESSAGSHKRYT</sequence>
<organism evidence="2 3">
    <name type="scientific">Tribonema minus</name>
    <dbReference type="NCBI Taxonomy" id="303371"/>
    <lineage>
        <taxon>Eukaryota</taxon>
        <taxon>Sar</taxon>
        <taxon>Stramenopiles</taxon>
        <taxon>Ochrophyta</taxon>
        <taxon>PX clade</taxon>
        <taxon>Xanthophyceae</taxon>
        <taxon>Tribonematales</taxon>
        <taxon>Tribonemataceae</taxon>
        <taxon>Tribonema</taxon>
    </lineage>
</organism>
<gene>
    <name evidence="2" type="ORF">JKP88DRAFT_245098</name>
</gene>
<dbReference type="Proteomes" id="UP000664859">
    <property type="component" value="Unassembled WGS sequence"/>
</dbReference>
<comment type="caution">
    <text evidence="2">The sequence shown here is derived from an EMBL/GenBank/DDBJ whole genome shotgun (WGS) entry which is preliminary data.</text>
</comment>
<evidence type="ECO:0000313" key="3">
    <source>
        <dbReference type="Proteomes" id="UP000664859"/>
    </source>
</evidence>
<dbReference type="AlphaFoldDB" id="A0A835Z2C1"/>
<evidence type="ECO:0000256" key="1">
    <source>
        <dbReference type="SAM" id="MobiDB-lite"/>
    </source>
</evidence>
<dbReference type="EMBL" id="JAFCMP010000190">
    <property type="protein sequence ID" value="KAG5183755.1"/>
    <property type="molecule type" value="Genomic_DNA"/>
</dbReference>
<name>A0A835Z2C1_9STRA</name>
<feature type="region of interest" description="Disordered" evidence="1">
    <location>
        <begin position="1"/>
        <end position="24"/>
    </location>
</feature>
<keyword evidence="3" id="KW-1185">Reference proteome</keyword>
<reference evidence="2" key="1">
    <citation type="submission" date="2021-02" db="EMBL/GenBank/DDBJ databases">
        <title>First Annotated Genome of the Yellow-green Alga Tribonema minus.</title>
        <authorList>
            <person name="Mahan K.M."/>
        </authorList>
    </citation>
    <scope>NUCLEOTIDE SEQUENCE</scope>
    <source>
        <strain evidence="2">UTEX B ZZ1240</strain>
    </source>
</reference>
<accession>A0A835Z2C1</accession>
<proteinExistence type="predicted"/>